<dbReference type="AlphaFoldDB" id="A0A366XRD5"/>
<sequence length="296" mass="33710">MSELLSPAILKQLSRFSFAAPPFIRGTNKGEHRSTKHGSSLEFSDFRLYYPGDDLRQIDWNTYARTHKHYIKRFLDEKELTVSVYVDATRSMGAHEEKWQRTKQLAAVFSFITLMNNDRLSLKVLSNSNQTFHPIIKGKAAVHNIFNMIAKFETLAHEESFASVLQHTVKNSKGHEGISVMISDFLEAPEPIFEGIKLLQARKQKILLMQVLLPEEKSPAYAGDLKLIDIENGASRDVSMNRAVLESYDQRFREHEKTIRAFAGKRGIGFVSSLTNEPLEEVVFSRIAANGFMMAR</sequence>
<dbReference type="PANTHER" id="PTHR33608">
    <property type="entry name" value="BLL2464 PROTEIN"/>
    <property type="match status" value="1"/>
</dbReference>
<evidence type="ECO:0000313" key="2">
    <source>
        <dbReference type="EMBL" id="RBW67685.1"/>
    </source>
</evidence>
<dbReference type="OrthoDB" id="9776116at2"/>
<dbReference type="Pfam" id="PF01882">
    <property type="entry name" value="DUF58"/>
    <property type="match status" value="1"/>
</dbReference>
<comment type="caution">
    <text evidence="2">The sequence shown here is derived from an EMBL/GenBank/DDBJ whole genome shotgun (WGS) entry which is preliminary data.</text>
</comment>
<dbReference type="RefSeq" id="WP_113808089.1">
    <property type="nucleotide sequence ID" value="NZ_QOCW01000031.1"/>
</dbReference>
<gene>
    <name evidence="2" type="ORF">DS031_20650</name>
</gene>
<name>A0A366XRD5_9BACI</name>
<organism evidence="2 3">
    <name type="scientific">Bacillus taeanensis</name>
    <dbReference type="NCBI Taxonomy" id="273032"/>
    <lineage>
        <taxon>Bacteria</taxon>
        <taxon>Bacillati</taxon>
        <taxon>Bacillota</taxon>
        <taxon>Bacilli</taxon>
        <taxon>Bacillales</taxon>
        <taxon>Bacillaceae</taxon>
        <taxon>Bacillus</taxon>
    </lineage>
</organism>
<keyword evidence="3" id="KW-1185">Reference proteome</keyword>
<feature type="domain" description="DUF58" evidence="1">
    <location>
        <begin position="46"/>
        <end position="257"/>
    </location>
</feature>
<proteinExistence type="predicted"/>
<reference evidence="2 3" key="1">
    <citation type="submission" date="2018-07" db="EMBL/GenBank/DDBJ databases">
        <title>Lottiidibacillus patelloidae gen. nov., sp. nov., isolated from the intestinal tract of a marine limpet and the reclassification of B. taeanensis BH030017T, B. algicola KMM 3737T and B. hwajinpoensis SW-72T as genus Lottiidibacillus.</title>
        <authorList>
            <person name="Liu R."/>
            <person name="Huang Z."/>
        </authorList>
    </citation>
    <scope>NUCLEOTIDE SEQUENCE [LARGE SCALE GENOMIC DNA]</scope>
    <source>
        <strain evidence="2 3">BH030017</strain>
    </source>
</reference>
<protein>
    <submittedName>
        <fullName evidence="2">DUF58 domain-containing protein</fullName>
    </submittedName>
</protein>
<dbReference type="PANTHER" id="PTHR33608:SF7">
    <property type="entry name" value="DUF58 DOMAIN-CONTAINING PROTEIN"/>
    <property type="match status" value="1"/>
</dbReference>
<dbReference type="Proteomes" id="UP000253314">
    <property type="component" value="Unassembled WGS sequence"/>
</dbReference>
<dbReference type="InterPro" id="IPR002881">
    <property type="entry name" value="DUF58"/>
</dbReference>
<dbReference type="EMBL" id="QOCW01000031">
    <property type="protein sequence ID" value="RBW67685.1"/>
    <property type="molecule type" value="Genomic_DNA"/>
</dbReference>
<accession>A0A366XRD5</accession>
<evidence type="ECO:0000313" key="3">
    <source>
        <dbReference type="Proteomes" id="UP000253314"/>
    </source>
</evidence>
<evidence type="ECO:0000259" key="1">
    <source>
        <dbReference type="Pfam" id="PF01882"/>
    </source>
</evidence>